<evidence type="ECO:0000256" key="3">
    <source>
        <dbReference type="ARBA" id="ARBA00022692"/>
    </source>
</evidence>
<evidence type="ECO:0000256" key="6">
    <source>
        <dbReference type="ARBA" id="ARBA00043993"/>
    </source>
</evidence>
<dbReference type="Proteomes" id="UP000782705">
    <property type="component" value="Unassembled WGS sequence"/>
</dbReference>
<protein>
    <recommendedName>
        <fullName evidence="9">Integral membrane bound transporter domain-containing protein</fullName>
    </recommendedName>
</protein>
<reference evidence="10 11" key="1">
    <citation type="submission" date="2016-06" db="EMBL/GenBank/DDBJ databases">
        <title>Four novel species of enterococci isolated from chicken manure.</title>
        <authorList>
            <person name="Van Tyne D."/>
        </authorList>
    </citation>
    <scope>NUCLEOTIDE SEQUENCE [LARGE SCALE GENOMIC DNA]</scope>
    <source>
        <strain evidence="10 11">CU12B</strain>
    </source>
</reference>
<feature type="transmembrane region" description="Helical" evidence="8">
    <location>
        <begin position="85"/>
        <end position="103"/>
    </location>
</feature>
<dbReference type="EMBL" id="MAEL01000018">
    <property type="protein sequence ID" value="KAF1305267.1"/>
    <property type="molecule type" value="Genomic_DNA"/>
</dbReference>
<keyword evidence="2" id="KW-1003">Cell membrane</keyword>
<keyword evidence="7" id="KW-0175">Coiled coil</keyword>
<comment type="caution">
    <text evidence="10">The sequence shown here is derived from an EMBL/GenBank/DDBJ whole genome shotgun (WGS) entry which is preliminary data.</text>
</comment>
<feature type="domain" description="Integral membrane bound transporter" evidence="9">
    <location>
        <begin position="21"/>
        <end position="150"/>
    </location>
</feature>
<dbReference type="InterPro" id="IPR049453">
    <property type="entry name" value="Memb_transporter_dom"/>
</dbReference>
<proteinExistence type="inferred from homology"/>
<evidence type="ECO:0000256" key="4">
    <source>
        <dbReference type="ARBA" id="ARBA00022989"/>
    </source>
</evidence>
<evidence type="ECO:0000256" key="2">
    <source>
        <dbReference type="ARBA" id="ARBA00022475"/>
    </source>
</evidence>
<evidence type="ECO:0000256" key="5">
    <source>
        <dbReference type="ARBA" id="ARBA00023136"/>
    </source>
</evidence>
<evidence type="ECO:0000313" key="11">
    <source>
        <dbReference type="Proteomes" id="UP000782705"/>
    </source>
</evidence>
<dbReference type="PANTHER" id="PTHR30509:SF9">
    <property type="entry name" value="MULTIDRUG RESISTANCE PROTEIN MDTO"/>
    <property type="match status" value="1"/>
</dbReference>
<organism evidence="10 11">
    <name type="scientific">Candidatus Enterococcus willemsii</name>
    <dbReference type="NCBI Taxonomy" id="1857215"/>
    <lineage>
        <taxon>Bacteria</taxon>
        <taxon>Bacillati</taxon>
        <taxon>Bacillota</taxon>
        <taxon>Bacilli</taxon>
        <taxon>Lactobacillales</taxon>
        <taxon>Enterococcaceae</taxon>
        <taxon>Enterococcus</taxon>
    </lineage>
</organism>
<evidence type="ECO:0000259" key="9">
    <source>
        <dbReference type="Pfam" id="PF13515"/>
    </source>
</evidence>
<feature type="transmembrane region" description="Helical" evidence="8">
    <location>
        <begin position="60"/>
        <end position="76"/>
    </location>
</feature>
<feature type="transmembrane region" description="Helical" evidence="8">
    <location>
        <begin position="109"/>
        <end position="127"/>
    </location>
</feature>
<evidence type="ECO:0000256" key="1">
    <source>
        <dbReference type="ARBA" id="ARBA00004651"/>
    </source>
</evidence>
<sequence>MQIGRFRLGMRTFKSALSVFICLAIFHLFHRGEPLIAALSAVFSLRQDLTTTFSFGKSRILGNSIGGAAAILYLVLQRQFSQDSPLIELTVLPILVAVVIIVSDGFDNNAGIISAIATMLLITLSIPAGETVLYAFHRVLDTFIGTLVAITLNFIIRPPEPTLVQEIQEDLVTLQQKEADLQQELHLIQEKIKEQQK</sequence>
<feature type="coiled-coil region" evidence="7">
    <location>
        <begin position="164"/>
        <end position="194"/>
    </location>
</feature>
<gene>
    <name evidence="10" type="ORF">BAU17_12465</name>
</gene>
<keyword evidence="4 8" id="KW-1133">Transmembrane helix</keyword>
<evidence type="ECO:0000256" key="8">
    <source>
        <dbReference type="SAM" id="Phobius"/>
    </source>
</evidence>
<evidence type="ECO:0000313" key="10">
    <source>
        <dbReference type="EMBL" id="KAF1305267.1"/>
    </source>
</evidence>
<comment type="subcellular location">
    <subcellularLocation>
        <location evidence="1">Cell membrane</location>
        <topology evidence="1">Multi-pass membrane protein</topology>
    </subcellularLocation>
</comment>
<name>A0ABQ6Z1G3_9ENTE</name>
<evidence type="ECO:0000256" key="7">
    <source>
        <dbReference type="SAM" id="Coils"/>
    </source>
</evidence>
<dbReference type="RefSeq" id="WP_161901330.1">
    <property type="nucleotide sequence ID" value="NZ_MAEL01000018.1"/>
</dbReference>
<dbReference type="Pfam" id="PF13515">
    <property type="entry name" value="FUSC_2"/>
    <property type="match status" value="1"/>
</dbReference>
<comment type="similarity">
    <text evidence="6">Belongs to the YccS/YhfK family.</text>
</comment>
<keyword evidence="11" id="KW-1185">Reference proteome</keyword>
<accession>A0ABQ6Z1G3</accession>
<keyword evidence="5 8" id="KW-0472">Membrane</keyword>
<dbReference type="PANTHER" id="PTHR30509">
    <property type="entry name" value="P-HYDROXYBENZOIC ACID EFFLUX PUMP SUBUNIT-RELATED"/>
    <property type="match status" value="1"/>
</dbReference>
<keyword evidence="3 8" id="KW-0812">Transmembrane</keyword>